<sequence>MLRRFFTSNSRSISLLSRVWNGPQNVLTGKQAEEKMTTLLRNKFPKAELIEVCDVSGGCGAMFEINVIAPEFKGLNTVKQHRIINELQELLPSLPSSITPEVLEKLCKDDAIQPFLKWFYANITSDNVLTDGCIQLKKHIEKNDTWLHGRELELALAEATHECPELLKLVESDYWSNNQLVTDLANEKELYDPDLEYLKSIEESIQSLKDCEEQLDNKLDKEAELLKKEEIKVKLLYDSCSSVLEDFDNCHRQFFKAIELLASTYINAVQKKGESCLWTQMPIELYIKQLETYNDYLNSYAKRQFSMSQKDGNEDLAAHTSFLSDSNENEKLSELIACQKNLFTSKMHEIIAKAEDEASKSLMNYVIEIYNSGNLKAPRTPVLTRAEVAELTKSRDFLEENVNLLQERPLVDLIEQFSKSKIIKVLEEEAESRLQRRRSRLLRLERLCTLAKEHGHAFSTLLCMLFELQIHRINEIVQFVIDARHYLSMEFSLSSTRNDSMQKLQNEYSSILASSKDQNAFCRTFIEMTELEESKDNFQSSVWYYDELKDDNSIKLKTLLDDKLADVIESSKKLEAKVMDLYNSEITSGPTLSFKAVPCNVQDEIDKTVKQIEGIETNVESIRNKLRNMIKETSSSSFEREKLLMWQKFLANPESLKDRCKELEDLRDRTTF</sequence>
<reference evidence="13 14" key="1">
    <citation type="journal article" date="2017" name="Curr. Biol.">
        <title>The Evolution of Venom by Co-option of Single-Copy Genes.</title>
        <authorList>
            <person name="Martinson E.O."/>
            <person name="Mrinalini"/>
            <person name="Kelkar Y.D."/>
            <person name="Chang C.H."/>
            <person name="Werren J.H."/>
        </authorList>
    </citation>
    <scope>NUCLEOTIDE SEQUENCE [LARGE SCALE GENOMIC DNA]</scope>
    <source>
        <strain evidence="13 14">Alberta</strain>
        <tissue evidence="13">Whole body</tissue>
    </source>
</reference>
<dbReference type="PANTHER" id="PTHR46188:SF1">
    <property type="entry name" value="BOLA-LIKE PROTEIN 3"/>
    <property type="match status" value="1"/>
</dbReference>
<keyword evidence="6" id="KW-0493">Microtubule</keyword>
<evidence type="ECO:0000313" key="14">
    <source>
        <dbReference type="Proteomes" id="UP000215335"/>
    </source>
</evidence>
<evidence type="ECO:0000256" key="11">
    <source>
        <dbReference type="SAM" id="Coils"/>
    </source>
</evidence>
<dbReference type="Proteomes" id="UP000215335">
    <property type="component" value="Unassembled WGS sequence"/>
</dbReference>
<dbReference type="SUPFAM" id="SSF82657">
    <property type="entry name" value="BolA-like"/>
    <property type="match status" value="1"/>
</dbReference>
<evidence type="ECO:0000259" key="12">
    <source>
        <dbReference type="Pfam" id="PF14932"/>
    </source>
</evidence>
<comment type="similarity">
    <text evidence="2">Belongs to the BolA/IbaG family.</text>
</comment>
<organism evidence="13 14">
    <name type="scientific">Trichomalopsis sarcophagae</name>
    <dbReference type="NCBI Taxonomy" id="543379"/>
    <lineage>
        <taxon>Eukaryota</taxon>
        <taxon>Metazoa</taxon>
        <taxon>Ecdysozoa</taxon>
        <taxon>Arthropoda</taxon>
        <taxon>Hexapoda</taxon>
        <taxon>Insecta</taxon>
        <taxon>Pterygota</taxon>
        <taxon>Neoptera</taxon>
        <taxon>Endopterygota</taxon>
        <taxon>Hymenoptera</taxon>
        <taxon>Apocrita</taxon>
        <taxon>Proctotrupomorpha</taxon>
        <taxon>Chalcidoidea</taxon>
        <taxon>Pteromalidae</taxon>
        <taxon>Pteromalinae</taxon>
        <taxon>Trichomalopsis</taxon>
    </lineage>
</organism>
<keyword evidence="8 11" id="KW-0175">Coiled coil</keyword>
<feature type="coiled-coil region" evidence="11">
    <location>
        <begin position="605"/>
        <end position="632"/>
    </location>
</feature>
<feature type="coiled-coil region" evidence="11">
    <location>
        <begin position="388"/>
        <end position="447"/>
    </location>
</feature>
<evidence type="ECO:0000256" key="5">
    <source>
        <dbReference type="ARBA" id="ARBA00022618"/>
    </source>
</evidence>
<dbReference type="PANTHER" id="PTHR46188">
    <property type="entry name" value="BOLA-LIKE PROTEIN 3"/>
    <property type="match status" value="1"/>
</dbReference>
<dbReference type="Gene3D" id="3.30.300.90">
    <property type="entry name" value="BolA-like"/>
    <property type="match status" value="1"/>
</dbReference>
<evidence type="ECO:0000256" key="7">
    <source>
        <dbReference type="ARBA" id="ARBA00022776"/>
    </source>
</evidence>
<dbReference type="GO" id="GO:0005759">
    <property type="term" value="C:mitochondrial matrix"/>
    <property type="evidence" value="ECO:0007669"/>
    <property type="project" value="TreeGrafter"/>
</dbReference>
<comment type="similarity">
    <text evidence="3">Belongs to the HAUS3 family.</text>
</comment>
<feature type="domain" description="HAUS augmin-like complex subunit 3 N-terminal" evidence="12">
    <location>
        <begin position="109"/>
        <end position="335"/>
    </location>
</feature>
<evidence type="ECO:0000256" key="3">
    <source>
        <dbReference type="ARBA" id="ARBA00009645"/>
    </source>
</evidence>
<evidence type="ECO:0000256" key="8">
    <source>
        <dbReference type="ARBA" id="ARBA00023054"/>
    </source>
</evidence>
<keyword evidence="14" id="KW-1185">Reference proteome</keyword>
<protein>
    <recommendedName>
        <fullName evidence="12">HAUS augmin-like complex subunit 3 N-terminal domain-containing protein</fullName>
    </recommendedName>
</protein>
<keyword evidence="9" id="KW-0206">Cytoskeleton</keyword>
<evidence type="ECO:0000256" key="6">
    <source>
        <dbReference type="ARBA" id="ARBA00022701"/>
    </source>
</evidence>
<accession>A0A232F1G1</accession>
<comment type="subcellular location">
    <subcellularLocation>
        <location evidence="1">Cytoplasm</location>
        <location evidence="1">Cytoskeleton</location>
        <location evidence="1">Spindle</location>
    </subcellularLocation>
</comment>
<comment type="caution">
    <text evidence="13">The sequence shown here is derived from an EMBL/GenBank/DDBJ whole genome shotgun (WGS) entry which is preliminary data.</text>
</comment>
<dbReference type="EMBL" id="NNAY01001319">
    <property type="protein sequence ID" value="OXU24369.1"/>
    <property type="molecule type" value="Genomic_DNA"/>
</dbReference>
<evidence type="ECO:0000313" key="13">
    <source>
        <dbReference type="EMBL" id="OXU24369.1"/>
    </source>
</evidence>
<evidence type="ECO:0000256" key="9">
    <source>
        <dbReference type="ARBA" id="ARBA00023212"/>
    </source>
</evidence>
<keyword evidence="5" id="KW-0132">Cell division</keyword>
<dbReference type="InterPro" id="IPR052275">
    <property type="entry name" value="Mt_Fe-S_assembly_factor"/>
</dbReference>
<evidence type="ECO:0000256" key="10">
    <source>
        <dbReference type="ARBA" id="ARBA00023306"/>
    </source>
</evidence>
<name>A0A232F1G1_9HYME</name>
<dbReference type="Pfam" id="PF14932">
    <property type="entry name" value="HAUS-augmin3"/>
    <property type="match status" value="1"/>
</dbReference>
<dbReference type="AlphaFoldDB" id="A0A232F1G1"/>
<keyword evidence="10" id="KW-0131">Cell cycle</keyword>
<evidence type="ECO:0000256" key="4">
    <source>
        <dbReference type="ARBA" id="ARBA00022490"/>
    </source>
</evidence>
<keyword evidence="7" id="KW-0498">Mitosis</keyword>
<dbReference type="GO" id="GO:0051301">
    <property type="term" value="P:cell division"/>
    <property type="evidence" value="ECO:0007669"/>
    <property type="project" value="UniProtKB-KW"/>
</dbReference>
<proteinExistence type="inferred from homology"/>
<dbReference type="InterPro" id="IPR032733">
    <property type="entry name" value="HAUS3_N"/>
</dbReference>
<dbReference type="InterPro" id="IPR036065">
    <property type="entry name" value="BolA-like_sf"/>
</dbReference>
<dbReference type="STRING" id="543379.A0A232F1G1"/>
<dbReference type="OrthoDB" id="2159690at2759"/>
<dbReference type="GO" id="GO:0005874">
    <property type="term" value="C:microtubule"/>
    <property type="evidence" value="ECO:0007669"/>
    <property type="project" value="UniProtKB-KW"/>
</dbReference>
<dbReference type="GO" id="GO:0005819">
    <property type="term" value="C:spindle"/>
    <property type="evidence" value="ECO:0007669"/>
    <property type="project" value="UniProtKB-SubCell"/>
</dbReference>
<keyword evidence="4" id="KW-0963">Cytoplasm</keyword>
<gene>
    <name evidence="13" type="ORF">TSAR_002055</name>
</gene>
<evidence type="ECO:0000256" key="1">
    <source>
        <dbReference type="ARBA" id="ARBA00004186"/>
    </source>
</evidence>
<evidence type="ECO:0000256" key="2">
    <source>
        <dbReference type="ARBA" id="ARBA00005578"/>
    </source>
</evidence>
<feature type="coiled-coil region" evidence="11">
    <location>
        <begin position="198"/>
        <end position="232"/>
    </location>
</feature>